<dbReference type="SMART" id="SM00490">
    <property type="entry name" value="HELICc"/>
    <property type="match status" value="1"/>
</dbReference>
<dbReference type="Pfam" id="PF00271">
    <property type="entry name" value="Helicase_C"/>
    <property type="match status" value="1"/>
</dbReference>
<gene>
    <name evidence="9" type="ORF">XE03_1233</name>
</gene>
<evidence type="ECO:0000256" key="7">
    <source>
        <dbReference type="ARBA" id="ARBA00023125"/>
    </source>
</evidence>
<dbReference type="NCBIfam" id="TIGR00595">
    <property type="entry name" value="priA"/>
    <property type="match status" value="1"/>
</dbReference>
<dbReference type="Gene3D" id="3.40.50.300">
    <property type="entry name" value="P-loop containing nucleotide triphosphate hydrolases"/>
    <property type="match status" value="1"/>
</dbReference>
<dbReference type="PATRIC" id="fig|1635277.3.peg.1536"/>
<keyword evidence="9" id="KW-0347">Helicase</keyword>
<dbReference type="GO" id="GO:0005524">
    <property type="term" value="F:ATP binding"/>
    <property type="evidence" value="ECO:0007669"/>
    <property type="project" value="UniProtKB-KW"/>
</dbReference>
<keyword evidence="3" id="KW-0479">Metal-binding</keyword>
<name>A0A101I1E9_UNCT6</name>
<dbReference type="EMBL" id="LGGX01000011">
    <property type="protein sequence ID" value="KUK86870.1"/>
    <property type="molecule type" value="Genomic_DNA"/>
</dbReference>
<dbReference type="Pfam" id="PF18074">
    <property type="entry name" value="PriA_C"/>
    <property type="match status" value="1"/>
</dbReference>
<dbReference type="PROSITE" id="PS51194">
    <property type="entry name" value="HELICASE_CTER"/>
    <property type="match status" value="1"/>
</dbReference>
<dbReference type="InterPro" id="IPR040498">
    <property type="entry name" value="PriA_CRR"/>
</dbReference>
<dbReference type="InterPro" id="IPR005259">
    <property type="entry name" value="PriA"/>
</dbReference>
<sequence length="365" mass="43128">VSATPSCETYNNVLNKKYKLLKLENRFLGTEKPEVNIVYNEYDGRRISQSALDTISNSLDDGEQVIVFLNRRGYLNLYKCSDCGEYFKCDNCSVSYSFHKSKNRFICHYCLDEKPLDSKCKKCGGKLVPAGVWGTEMVETIFKKIYKDKKIERFDIDSTSRKGERNRIIENFMNRNIDILVGTQMVSKGYDVPNVSTVLILNFDSTINLPDIRSFERFMQLLVQTSGRAGRREKRGKIVIETSIRNEQIFEIIKDLNYQKFLEIEIQKRKEKNFPPFRRIMKISHKNKNREKAWININRIHDLLTKNNSFKDVKIFPPGFNFIEKVKSYYRTELFIFYKKYDNIKKLCDKLENLDFEFYIDNDSL</sequence>
<feature type="domain" description="Helicase C-terminal" evidence="8">
    <location>
        <begin position="115"/>
        <end position="272"/>
    </location>
</feature>
<dbReference type="GO" id="GO:0006269">
    <property type="term" value="P:DNA replication, synthesis of primer"/>
    <property type="evidence" value="ECO:0007669"/>
    <property type="project" value="UniProtKB-KW"/>
</dbReference>
<proteinExistence type="predicted"/>
<evidence type="ECO:0000256" key="5">
    <source>
        <dbReference type="ARBA" id="ARBA00022833"/>
    </source>
</evidence>
<dbReference type="Proteomes" id="UP000053467">
    <property type="component" value="Unassembled WGS sequence"/>
</dbReference>
<dbReference type="SUPFAM" id="SSF52540">
    <property type="entry name" value="P-loop containing nucleoside triphosphate hydrolases"/>
    <property type="match status" value="1"/>
</dbReference>
<dbReference type="GO" id="GO:0006310">
    <property type="term" value="P:DNA recombination"/>
    <property type="evidence" value="ECO:0007669"/>
    <property type="project" value="InterPro"/>
</dbReference>
<keyword evidence="7" id="KW-0238">DNA-binding</keyword>
<dbReference type="InterPro" id="IPR001650">
    <property type="entry name" value="Helicase_C-like"/>
</dbReference>
<dbReference type="Pfam" id="PF18319">
    <property type="entry name" value="Zn_ribbon_PriA"/>
    <property type="match status" value="1"/>
</dbReference>
<dbReference type="GO" id="GO:1990077">
    <property type="term" value="C:primosome complex"/>
    <property type="evidence" value="ECO:0007669"/>
    <property type="project" value="UniProtKB-KW"/>
</dbReference>
<evidence type="ECO:0000259" key="8">
    <source>
        <dbReference type="PROSITE" id="PS51194"/>
    </source>
</evidence>
<organism evidence="9 10">
    <name type="scientific">candidate division TA06 bacterium 34_109</name>
    <dbReference type="NCBI Taxonomy" id="1635277"/>
    <lineage>
        <taxon>Bacteria</taxon>
        <taxon>Bacteria division TA06</taxon>
    </lineage>
</organism>
<keyword evidence="5" id="KW-0862">Zinc</keyword>
<dbReference type="GO" id="GO:0043138">
    <property type="term" value="F:3'-5' DNA helicase activity"/>
    <property type="evidence" value="ECO:0007669"/>
    <property type="project" value="TreeGrafter"/>
</dbReference>
<dbReference type="AlphaFoldDB" id="A0A101I1E9"/>
<dbReference type="InterPro" id="IPR041236">
    <property type="entry name" value="PriA_C"/>
</dbReference>
<evidence type="ECO:0000313" key="9">
    <source>
        <dbReference type="EMBL" id="KUK86870.1"/>
    </source>
</evidence>
<evidence type="ECO:0000256" key="6">
    <source>
        <dbReference type="ARBA" id="ARBA00022840"/>
    </source>
</evidence>
<evidence type="ECO:0000256" key="2">
    <source>
        <dbReference type="ARBA" id="ARBA00022705"/>
    </source>
</evidence>
<dbReference type="InterPro" id="IPR027417">
    <property type="entry name" value="P-loop_NTPase"/>
</dbReference>
<dbReference type="GO" id="GO:0003677">
    <property type="term" value="F:DNA binding"/>
    <property type="evidence" value="ECO:0007669"/>
    <property type="project" value="UniProtKB-KW"/>
</dbReference>
<comment type="caution">
    <text evidence="9">The sequence shown here is derived from an EMBL/GenBank/DDBJ whole genome shotgun (WGS) entry which is preliminary data.</text>
</comment>
<dbReference type="GO" id="GO:0046872">
    <property type="term" value="F:metal ion binding"/>
    <property type="evidence" value="ECO:0007669"/>
    <property type="project" value="UniProtKB-KW"/>
</dbReference>
<protein>
    <submittedName>
        <fullName evidence="9">Primosomal protein N (Replication factor Y)-superfamily II helicase</fullName>
    </submittedName>
</protein>
<evidence type="ECO:0000313" key="10">
    <source>
        <dbReference type="Proteomes" id="UP000053467"/>
    </source>
</evidence>
<accession>A0A101I1E9</accession>
<dbReference type="PANTHER" id="PTHR30580">
    <property type="entry name" value="PRIMOSOMAL PROTEIN N"/>
    <property type="match status" value="1"/>
</dbReference>
<keyword evidence="9" id="KW-0378">Hydrolase</keyword>
<evidence type="ECO:0000256" key="3">
    <source>
        <dbReference type="ARBA" id="ARBA00022723"/>
    </source>
</evidence>
<reference evidence="10" key="1">
    <citation type="journal article" date="2015" name="MBio">
        <title>Genome-Resolved Metagenomic Analysis Reveals Roles for Candidate Phyla and Other Microbial Community Members in Biogeochemical Transformations in Oil Reservoirs.</title>
        <authorList>
            <person name="Hu P."/>
            <person name="Tom L."/>
            <person name="Singh A."/>
            <person name="Thomas B.C."/>
            <person name="Baker B.J."/>
            <person name="Piceno Y.M."/>
            <person name="Andersen G.L."/>
            <person name="Banfield J.F."/>
        </authorList>
    </citation>
    <scope>NUCLEOTIDE SEQUENCE [LARGE SCALE GENOMIC DNA]</scope>
</reference>
<keyword evidence="2" id="KW-0235">DNA replication</keyword>
<dbReference type="GO" id="GO:0006270">
    <property type="term" value="P:DNA replication initiation"/>
    <property type="evidence" value="ECO:0007669"/>
    <property type="project" value="TreeGrafter"/>
</dbReference>
<feature type="non-terminal residue" evidence="9">
    <location>
        <position position="1"/>
    </location>
</feature>
<keyword evidence="4" id="KW-0547">Nucleotide-binding</keyword>
<dbReference type="PANTHER" id="PTHR30580:SF0">
    <property type="entry name" value="PRIMOSOMAL PROTEIN N"/>
    <property type="match status" value="1"/>
</dbReference>
<keyword evidence="1" id="KW-0639">Primosome</keyword>
<evidence type="ECO:0000256" key="1">
    <source>
        <dbReference type="ARBA" id="ARBA00022515"/>
    </source>
</evidence>
<dbReference type="GO" id="GO:0006302">
    <property type="term" value="P:double-strand break repair"/>
    <property type="evidence" value="ECO:0007669"/>
    <property type="project" value="InterPro"/>
</dbReference>
<evidence type="ECO:0000256" key="4">
    <source>
        <dbReference type="ARBA" id="ARBA00022741"/>
    </source>
</evidence>
<keyword evidence="6" id="KW-0067">ATP-binding</keyword>